<sequence length="263" mass="31565">MTFEIFTRFFFLICLIKHSISIIKEESDLEFFIRLSLTKQDNVESGILNTDCDFISLFTLNFLNDFNKNDYNFTVDYGVYNQNEVTTFNPLYISLNLNDVMKIASSMNDLKTYLLFKWDSFENKFSFIGRFHFCFIFTDLCEDYKYEDLKSIDIWLSFDQKDHLSCRWLKDYIKYDFDEVNDRIVIQNHNFEFLNAYLRIFNYSDSRFTDLPIENNTIDLRKHQNIFGKTFKCFFFGYLEPSQFIGQNYTIAIDIGKTSNLLK</sequence>
<reference evidence="2" key="1">
    <citation type="submission" date="2021-02" db="EMBL/GenBank/DDBJ databases">
        <authorList>
            <person name="Nowell W R."/>
        </authorList>
    </citation>
    <scope>NUCLEOTIDE SEQUENCE</scope>
    <source>
        <strain evidence="2">Ploen Becks lab</strain>
    </source>
</reference>
<evidence type="ECO:0000313" key="2">
    <source>
        <dbReference type="EMBL" id="CAF1109251.1"/>
    </source>
</evidence>
<feature type="chain" id="PRO_5032334366" evidence="1">
    <location>
        <begin position="22"/>
        <end position="263"/>
    </location>
</feature>
<dbReference type="AlphaFoldDB" id="A0A814PQR2"/>
<accession>A0A814PQR2</accession>
<protein>
    <submittedName>
        <fullName evidence="2">Uncharacterized protein</fullName>
    </submittedName>
</protein>
<dbReference type="Proteomes" id="UP000663879">
    <property type="component" value="Unassembled WGS sequence"/>
</dbReference>
<dbReference type="EMBL" id="CAJNOC010008059">
    <property type="protein sequence ID" value="CAF1109251.1"/>
    <property type="molecule type" value="Genomic_DNA"/>
</dbReference>
<proteinExistence type="predicted"/>
<evidence type="ECO:0000313" key="3">
    <source>
        <dbReference type="Proteomes" id="UP000663879"/>
    </source>
</evidence>
<name>A0A814PQR2_9BILA</name>
<gene>
    <name evidence="2" type="ORF">OXX778_LOCUS21543</name>
</gene>
<organism evidence="2 3">
    <name type="scientific">Brachionus calyciflorus</name>
    <dbReference type="NCBI Taxonomy" id="104777"/>
    <lineage>
        <taxon>Eukaryota</taxon>
        <taxon>Metazoa</taxon>
        <taxon>Spiralia</taxon>
        <taxon>Gnathifera</taxon>
        <taxon>Rotifera</taxon>
        <taxon>Eurotatoria</taxon>
        <taxon>Monogononta</taxon>
        <taxon>Pseudotrocha</taxon>
        <taxon>Ploima</taxon>
        <taxon>Brachionidae</taxon>
        <taxon>Brachionus</taxon>
    </lineage>
</organism>
<feature type="signal peptide" evidence="1">
    <location>
        <begin position="1"/>
        <end position="21"/>
    </location>
</feature>
<evidence type="ECO:0000256" key="1">
    <source>
        <dbReference type="SAM" id="SignalP"/>
    </source>
</evidence>
<keyword evidence="3" id="KW-1185">Reference proteome</keyword>
<comment type="caution">
    <text evidence="2">The sequence shown here is derived from an EMBL/GenBank/DDBJ whole genome shotgun (WGS) entry which is preliminary data.</text>
</comment>
<keyword evidence="1" id="KW-0732">Signal</keyword>